<gene>
    <name evidence="1" type="ORF">OWV82_006357</name>
</gene>
<dbReference type="EMBL" id="CM051396">
    <property type="protein sequence ID" value="KAJ4722928.1"/>
    <property type="molecule type" value="Genomic_DNA"/>
</dbReference>
<organism evidence="1 2">
    <name type="scientific">Melia azedarach</name>
    <name type="common">Chinaberry tree</name>
    <dbReference type="NCBI Taxonomy" id="155640"/>
    <lineage>
        <taxon>Eukaryota</taxon>
        <taxon>Viridiplantae</taxon>
        <taxon>Streptophyta</taxon>
        <taxon>Embryophyta</taxon>
        <taxon>Tracheophyta</taxon>
        <taxon>Spermatophyta</taxon>
        <taxon>Magnoliopsida</taxon>
        <taxon>eudicotyledons</taxon>
        <taxon>Gunneridae</taxon>
        <taxon>Pentapetalae</taxon>
        <taxon>rosids</taxon>
        <taxon>malvids</taxon>
        <taxon>Sapindales</taxon>
        <taxon>Meliaceae</taxon>
        <taxon>Melia</taxon>
    </lineage>
</organism>
<accession>A0ACC1YHB8</accession>
<reference evidence="1 2" key="1">
    <citation type="journal article" date="2023" name="Science">
        <title>Complex scaffold remodeling in plant triterpene biosynthesis.</title>
        <authorList>
            <person name="De La Pena R."/>
            <person name="Hodgson H."/>
            <person name="Liu J.C."/>
            <person name="Stephenson M.J."/>
            <person name="Martin A.C."/>
            <person name="Owen C."/>
            <person name="Harkess A."/>
            <person name="Leebens-Mack J."/>
            <person name="Jimenez L.E."/>
            <person name="Osbourn A."/>
            <person name="Sattely E.S."/>
        </authorList>
    </citation>
    <scope>NUCLEOTIDE SEQUENCE [LARGE SCALE GENOMIC DNA]</scope>
    <source>
        <strain evidence="2">cv. JPN11</strain>
        <tissue evidence="1">Leaf</tissue>
    </source>
</reference>
<comment type="caution">
    <text evidence="1">The sequence shown here is derived from an EMBL/GenBank/DDBJ whole genome shotgun (WGS) entry which is preliminary data.</text>
</comment>
<protein>
    <submittedName>
        <fullName evidence="1">Chalcone synthase</fullName>
    </submittedName>
</protein>
<name>A0ACC1YHB8_MELAZ</name>
<sequence length="391" mass="43225">MVNVDDIRKGQRAEGRATIMAIGTTTPPTCFDQSKYADFYFRVTNSEHMTKTKDKLQHICEKSMIKKRYLYTTEEVLKENPNMCTYMEPSLNARQDMLMVEVPKLGKEAAEMAIKEWGRPISEITHLIFCTTAGVDMPGADYQLINLLGLHPSTKRHMIYLQGCFAGGTVLRVAKDLAENTRNARVLVVCSENTAIGFRGPNDTSVEVLINQAIFGDGAAAVIIGASPILGVEKPIFELISAHQTLLPDSGEAICGHLREIGLTFHLQKNVAELISNNVEKRLIEAFQPLGISDWNSIFWIAHPGGPIILDQIEAKLGLKLNKLLASRHVLAEYGNLSSACVFFIMDEMRKKSMEKKLKTTGEGFEWGVLLGFGPGITIETVVLRSVDAIA</sequence>
<dbReference type="Proteomes" id="UP001164539">
    <property type="component" value="Chromosome 3"/>
</dbReference>
<keyword evidence="2" id="KW-1185">Reference proteome</keyword>
<proteinExistence type="predicted"/>
<evidence type="ECO:0000313" key="2">
    <source>
        <dbReference type="Proteomes" id="UP001164539"/>
    </source>
</evidence>
<evidence type="ECO:0000313" key="1">
    <source>
        <dbReference type="EMBL" id="KAJ4722928.1"/>
    </source>
</evidence>